<feature type="transmembrane region" description="Helical" evidence="17">
    <location>
        <begin position="70"/>
        <end position="90"/>
    </location>
</feature>
<keyword evidence="13 17" id="KW-0472">Membrane</keyword>
<keyword evidence="6" id="KW-0597">Phosphoprotein</keyword>
<dbReference type="PROSITE" id="PS51105">
    <property type="entry name" value="PTS_EIIC_TYPE_3"/>
    <property type="match status" value="1"/>
</dbReference>
<evidence type="ECO:0000256" key="11">
    <source>
        <dbReference type="ARBA" id="ARBA00022777"/>
    </source>
</evidence>
<dbReference type="InterPro" id="IPR041713">
    <property type="entry name" value="PTS_IIB"/>
</dbReference>
<dbReference type="PROSITE" id="PS51100">
    <property type="entry name" value="PTS_EIIB_TYPE_3"/>
    <property type="match status" value="1"/>
</dbReference>
<protein>
    <recommendedName>
        <fullName evidence="3">PTS system lactose-specific EIICB component</fullName>
        <ecNumber evidence="2">2.7.1.207</ecNumber>
    </recommendedName>
    <alternativeName>
        <fullName evidence="14">EIICB-Lac</fullName>
    </alternativeName>
</protein>
<evidence type="ECO:0000256" key="16">
    <source>
        <dbReference type="PROSITE-ProRule" id="PRU00423"/>
    </source>
</evidence>
<comment type="catalytic activity">
    <reaction evidence="15">
        <text>lactose(out) + N(pros)-phospho-L-histidyl-[protein] = lactose 6-phosphate(in) + L-histidyl-[protein]</text>
        <dbReference type="Rhea" id="RHEA:42400"/>
        <dbReference type="Rhea" id="RHEA-COMP:9745"/>
        <dbReference type="Rhea" id="RHEA-COMP:9746"/>
        <dbReference type="ChEBI" id="CHEBI:17716"/>
        <dbReference type="ChEBI" id="CHEBI:29979"/>
        <dbReference type="ChEBI" id="CHEBI:64837"/>
        <dbReference type="ChEBI" id="CHEBI:79080"/>
        <dbReference type="EC" id="2.7.1.207"/>
    </reaction>
</comment>
<evidence type="ECO:0000259" key="18">
    <source>
        <dbReference type="PROSITE" id="PS51100"/>
    </source>
</evidence>
<evidence type="ECO:0000256" key="8">
    <source>
        <dbReference type="ARBA" id="ARBA00022679"/>
    </source>
</evidence>
<dbReference type="Gene3D" id="3.40.50.2300">
    <property type="match status" value="1"/>
</dbReference>
<evidence type="ECO:0000259" key="19">
    <source>
        <dbReference type="PROSITE" id="PS51105"/>
    </source>
</evidence>
<feature type="transmembrane region" description="Helical" evidence="17">
    <location>
        <begin position="181"/>
        <end position="201"/>
    </location>
</feature>
<comment type="caution">
    <text evidence="20">The sequence shown here is derived from an EMBL/GenBank/DDBJ whole genome shotgun (WGS) entry which is preliminary data.</text>
</comment>
<keyword evidence="4" id="KW-0813">Transport</keyword>
<evidence type="ECO:0000256" key="1">
    <source>
        <dbReference type="ARBA" id="ARBA00004651"/>
    </source>
</evidence>
<evidence type="ECO:0000256" key="5">
    <source>
        <dbReference type="ARBA" id="ARBA00022475"/>
    </source>
</evidence>
<organism evidence="20 21">
    <name type="scientific">Lactobacillus crispatus</name>
    <dbReference type="NCBI Taxonomy" id="47770"/>
    <lineage>
        <taxon>Bacteria</taxon>
        <taxon>Bacillati</taxon>
        <taxon>Bacillota</taxon>
        <taxon>Bacilli</taxon>
        <taxon>Lactobacillales</taxon>
        <taxon>Lactobacillaceae</taxon>
        <taxon>Lactobacillus</taxon>
    </lineage>
</organism>
<dbReference type="CDD" id="cd05565">
    <property type="entry name" value="PTS_IIB_lactose"/>
    <property type="match status" value="1"/>
</dbReference>
<keyword evidence="5" id="KW-1003">Cell membrane</keyword>
<evidence type="ECO:0000256" key="13">
    <source>
        <dbReference type="ARBA" id="ARBA00023136"/>
    </source>
</evidence>
<comment type="subcellular location">
    <subcellularLocation>
        <location evidence="1">Cell membrane</location>
        <topology evidence="1">Multi-pass membrane protein</topology>
    </subcellularLocation>
</comment>
<dbReference type="PANTHER" id="PTHR33989">
    <property type="match status" value="1"/>
</dbReference>
<evidence type="ECO:0000256" key="17">
    <source>
        <dbReference type="SAM" id="Phobius"/>
    </source>
</evidence>
<keyword evidence="11" id="KW-0418">Kinase</keyword>
<keyword evidence="10 17" id="KW-0812">Transmembrane</keyword>
<feature type="domain" description="PTS EIIC type-3" evidence="19">
    <location>
        <begin position="8"/>
        <end position="410"/>
    </location>
</feature>
<dbReference type="NCBIfam" id="TIGR00410">
    <property type="entry name" value="lacE"/>
    <property type="match status" value="1"/>
</dbReference>
<feature type="transmembrane region" description="Helical" evidence="17">
    <location>
        <begin position="134"/>
        <end position="154"/>
    </location>
</feature>
<evidence type="ECO:0000256" key="14">
    <source>
        <dbReference type="ARBA" id="ARBA00029639"/>
    </source>
</evidence>
<dbReference type="InterPro" id="IPR003352">
    <property type="entry name" value="PTS_EIIC"/>
</dbReference>
<evidence type="ECO:0000313" key="21">
    <source>
        <dbReference type="Proteomes" id="UP000324504"/>
    </source>
</evidence>
<dbReference type="EC" id="2.7.1.207" evidence="2"/>
<dbReference type="InterPro" id="IPR004501">
    <property type="entry name" value="PTS_EIIC_3"/>
</dbReference>
<keyword evidence="7" id="KW-0762">Sugar transport</keyword>
<dbReference type="EMBL" id="VUAV01000039">
    <property type="protein sequence ID" value="KAA8812272.1"/>
    <property type="molecule type" value="Genomic_DNA"/>
</dbReference>
<accession>A0A5M9Z0Z0</accession>
<feature type="transmembrane region" description="Helical" evidence="17">
    <location>
        <begin position="358"/>
        <end position="376"/>
    </location>
</feature>
<feature type="modified residue" description="Phosphocysteine; by EIIA" evidence="16">
    <location>
        <position position="473"/>
    </location>
</feature>
<evidence type="ECO:0000256" key="9">
    <source>
        <dbReference type="ARBA" id="ARBA00022683"/>
    </source>
</evidence>
<dbReference type="GO" id="GO:0008982">
    <property type="term" value="F:protein-N(PI)-phosphohistidine-sugar phosphotransferase activity"/>
    <property type="evidence" value="ECO:0007669"/>
    <property type="project" value="InterPro"/>
</dbReference>
<dbReference type="Pfam" id="PF02302">
    <property type="entry name" value="PTS_IIB"/>
    <property type="match status" value="1"/>
</dbReference>
<dbReference type="GO" id="GO:0009401">
    <property type="term" value="P:phosphoenolpyruvate-dependent sugar phosphotransferase system"/>
    <property type="evidence" value="ECO:0007669"/>
    <property type="project" value="UniProtKB-KW"/>
</dbReference>
<evidence type="ECO:0000256" key="7">
    <source>
        <dbReference type="ARBA" id="ARBA00022597"/>
    </source>
</evidence>
<dbReference type="SUPFAM" id="SSF52794">
    <property type="entry name" value="PTS system IIB component-like"/>
    <property type="match status" value="1"/>
</dbReference>
<gene>
    <name evidence="20" type="ORF">F1C09_07030</name>
</gene>
<dbReference type="InterPro" id="IPR013012">
    <property type="entry name" value="PTS_EIIB_3"/>
</dbReference>
<evidence type="ECO:0000256" key="15">
    <source>
        <dbReference type="ARBA" id="ARBA00048444"/>
    </source>
</evidence>
<dbReference type="RefSeq" id="WP_057726858.1">
    <property type="nucleotide sequence ID" value="NZ_CP072197.1"/>
</dbReference>
<evidence type="ECO:0000313" key="20">
    <source>
        <dbReference type="EMBL" id="KAA8812272.1"/>
    </source>
</evidence>
<feature type="transmembrane region" description="Helical" evidence="17">
    <location>
        <begin position="30"/>
        <end position="50"/>
    </location>
</feature>
<dbReference type="AlphaFoldDB" id="A0A5M9Z0Z0"/>
<dbReference type="GO" id="GO:0016301">
    <property type="term" value="F:kinase activity"/>
    <property type="evidence" value="ECO:0007669"/>
    <property type="project" value="UniProtKB-KW"/>
</dbReference>
<sequence length="569" mass="62398">MNTIVNAIEKHQSTFVKISKNNYLMAIKDGFISVMPLVMFASLMLLISSLPPLFGIQLPPALTAWLGKLYNFTMGMLGLMVAGTTAKALTGNLNHTMPQNKYMNATSTMIASMCGFLFLAVTPEIKTNALSVQYIGSQGLLSAFVAAFLTVNIYKFCIKKNITIKLPKEVPGAISQSFKDIFPFAFAVLACALIDVISRGLTGVPFAQLFQKFLTPLFKGVETYPGMCFIWGLSALLWFVGIHGPSVVMPAVTAFQMANTDANLKMFQAGLHASHAMTNNFGNYIAAIGGTGATFVVPFLLIFLMHSHQLKEIGKASIVPVMFAVNEPLLFGAPMILNPYMFVPFILTPMANVILGKLFTDVLGMNGMIYVLPWTVPGPIGVLLNTHFQFISIIFILVLLAMDCFIYLPFLKAYDKVLLTQEKEKAVKISNSEHQVNKVEEKKKKIETNVINSNDTVLTNYSEKDKLKVLVLCAGAGTSAQLADAINEGAQKEKVAITATSGAYGSHHDLLPNYNVVILAPQVRSYYDDIKKDTDPLGIKLIATKGMQYIDMTRNPQKAITFLLKQLHN</sequence>
<feature type="transmembrane region" description="Helical" evidence="17">
    <location>
        <begin position="102"/>
        <end position="122"/>
    </location>
</feature>
<evidence type="ECO:0000256" key="3">
    <source>
        <dbReference type="ARBA" id="ARBA00020834"/>
    </source>
</evidence>
<evidence type="ECO:0000256" key="12">
    <source>
        <dbReference type="ARBA" id="ARBA00022989"/>
    </source>
</evidence>
<dbReference type="GO" id="GO:0005886">
    <property type="term" value="C:plasma membrane"/>
    <property type="evidence" value="ECO:0007669"/>
    <property type="project" value="UniProtKB-SubCell"/>
</dbReference>
<feature type="transmembrane region" description="Helical" evidence="17">
    <location>
        <begin position="284"/>
        <end position="305"/>
    </location>
</feature>
<feature type="domain" description="PTS EIIB type-3" evidence="18">
    <location>
        <begin position="466"/>
        <end position="569"/>
    </location>
</feature>
<dbReference type="Proteomes" id="UP000324504">
    <property type="component" value="Unassembled WGS sequence"/>
</dbReference>
<feature type="transmembrane region" description="Helical" evidence="17">
    <location>
        <begin position="388"/>
        <end position="408"/>
    </location>
</feature>
<evidence type="ECO:0000256" key="2">
    <source>
        <dbReference type="ARBA" id="ARBA00012802"/>
    </source>
</evidence>
<evidence type="ECO:0000256" key="10">
    <source>
        <dbReference type="ARBA" id="ARBA00022692"/>
    </source>
</evidence>
<evidence type="ECO:0000256" key="6">
    <source>
        <dbReference type="ARBA" id="ARBA00022553"/>
    </source>
</evidence>
<dbReference type="InterPro" id="IPR003501">
    <property type="entry name" value="PTS_EIIB_2/3"/>
</dbReference>
<reference evidence="20 21" key="1">
    <citation type="submission" date="2019-09" db="EMBL/GenBank/DDBJ databases">
        <title>Comparative analysis of L. crispatus genomes revealed niche specific adaptation to different host and body sites.</title>
        <authorList>
            <person name="Pan M."/>
            <person name="Hidalgo-Cantabrana C."/>
            <person name="Barrangou R."/>
        </authorList>
    </citation>
    <scope>NUCLEOTIDE SEQUENCE [LARGE SCALE GENOMIC DNA]</scope>
    <source>
        <strain evidence="20 21">NCK2488</strain>
    </source>
</reference>
<dbReference type="InterPro" id="IPR036095">
    <property type="entry name" value="PTS_EIIB-like_sf"/>
</dbReference>
<dbReference type="InterPro" id="IPR051088">
    <property type="entry name" value="PTS_Sugar-EIIC/EIIB"/>
</dbReference>
<dbReference type="GO" id="GO:1901264">
    <property type="term" value="P:carbohydrate derivative transport"/>
    <property type="evidence" value="ECO:0007669"/>
    <property type="project" value="TreeGrafter"/>
</dbReference>
<proteinExistence type="predicted"/>
<feature type="transmembrane region" description="Helical" evidence="17">
    <location>
        <begin position="221"/>
        <end position="240"/>
    </location>
</feature>
<keyword evidence="8" id="KW-0808">Transferase</keyword>
<keyword evidence="9" id="KW-0598">Phosphotransferase system</keyword>
<dbReference type="Pfam" id="PF02378">
    <property type="entry name" value="PTS_EIIC"/>
    <property type="match status" value="1"/>
</dbReference>
<dbReference type="PANTHER" id="PTHR33989:SF8">
    <property type="entry name" value="PERMEASE IIC COMPONENT"/>
    <property type="match status" value="1"/>
</dbReference>
<name>A0A5M9Z0Z0_9LACO</name>
<keyword evidence="12 17" id="KW-1133">Transmembrane helix</keyword>
<evidence type="ECO:0000256" key="4">
    <source>
        <dbReference type="ARBA" id="ARBA00022448"/>
    </source>
</evidence>